<gene>
    <name evidence="1" type="ORF">BLL52_3852</name>
</gene>
<organism evidence="1 2">
    <name type="scientific">Rhodoferax antarcticus ANT.BR</name>
    <dbReference type="NCBI Taxonomy" id="1111071"/>
    <lineage>
        <taxon>Bacteria</taxon>
        <taxon>Pseudomonadati</taxon>
        <taxon>Pseudomonadota</taxon>
        <taxon>Betaproteobacteria</taxon>
        <taxon>Burkholderiales</taxon>
        <taxon>Comamonadaceae</taxon>
        <taxon>Rhodoferax</taxon>
    </lineage>
</organism>
<dbReference type="Proteomes" id="UP000185911">
    <property type="component" value="Unassembled WGS sequence"/>
</dbReference>
<evidence type="ECO:0000313" key="2">
    <source>
        <dbReference type="Proteomes" id="UP000185911"/>
    </source>
</evidence>
<accession>A0A1Q8YAM1</accession>
<proteinExistence type="predicted"/>
<sequence>MALDAAAADVAPFSAGTATTALAAAAKSDSGALPSSSARPAADVADREKCMKTPLFLYAKLASSPL</sequence>
<protein>
    <submittedName>
        <fullName evidence="1">Uncharacterized protein</fullName>
    </submittedName>
</protein>
<reference evidence="1 2" key="1">
    <citation type="submission" date="2017-01" db="EMBL/GenBank/DDBJ databases">
        <title>Genome sequence of Rhodoferax antarcticus ANT.BR, a psychrophilic purple nonsulfur bacterium from an Antarctic microbial mat.</title>
        <authorList>
            <person name="Baker J."/>
            <person name="Riester C."/>
            <person name="Skinner B."/>
            <person name="Newell A."/>
            <person name="Swingley W."/>
            <person name="Madigan M."/>
            <person name="Jung D."/>
            <person name="Asao M."/>
            <person name="Chen M."/>
            <person name="Loughlin P."/>
            <person name="Pan H."/>
            <person name="Lin S."/>
            <person name="Li N."/>
            <person name="Shaw J."/>
            <person name="Prado M."/>
            <person name="Sherman C."/>
            <person name="Li X."/>
            <person name="Tang J."/>
            <person name="Blankenship R."/>
            <person name="Zhao T."/>
            <person name="Touchman J."/>
            <person name="Sattley M."/>
        </authorList>
    </citation>
    <scope>NUCLEOTIDE SEQUENCE [LARGE SCALE GENOMIC DNA]</scope>
    <source>
        <strain evidence="1 2">ANT.BR</strain>
    </source>
</reference>
<keyword evidence="2" id="KW-1185">Reference proteome</keyword>
<comment type="caution">
    <text evidence="1">The sequence shown here is derived from an EMBL/GenBank/DDBJ whole genome shotgun (WGS) entry which is preliminary data.</text>
</comment>
<name>A0A1Q8YAM1_9BURK</name>
<dbReference type="AlphaFoldDB" id="A0A1Q8YAM1"/>
<dbReference type="EMBL" id="MSYM01000018">
    <property type="protein sequence ID" value="OLP05032.1"/>
    <property type="molecule type" value="Genomic_DNA"/>
</dbReference>
<evidence type="ECO:0000313" key="1">
    <source>
        <dbReference type="EMBL" id="OLP05032.1"/>
    </source>
</evidence>